<dbReference type="Proteomes" id="UP000032232">
    <property type="component" value="Unassembled WGS sequence"/>
</dbReference>
<sequence>MAGKDDKNGSVIGGLLIGGSFFAMAAIYPDIFGTPLDAGDNFRIGVMQTFGGLGLFSAAMAGYGRFLRGVSRLEALKPSGIYGNAEFADLAECTEKGLTDPSGLYLGLLDGVPLFFNGRAHLFLDAPARSGKSAGVVTGNLLHYQSSVVVTDPKGELAAMTAAHRRKRFGQDVVIFSPWKLHGLPCHRINPLENVIALAGDPALRRGLTDEVKSIVMQLYPEPEDTRNRYFRDGSRSIMRAVLLYLALHAPKRCTLPEMWRLIANPLRLERAVEAMRKSEELGGILADLGDDLASQMRDNADLFGDFRAGAIQQLDIFEPGGYLADAVSGSDVALADLKSGKVSFYLAFPTDRIASHGAALGLIVNQAISAVARSPEKGEVLFLLDEFANLGKLSGLAESLTALPGLGVRVWIIVQELAELVRLYGPNTTETILSQAEVKQFFAVNSDQLAQKLSRALGQKTVKTLSFNLGRTDDDDIGESLGETGQPLMRPEEIKQMGADQQLLLVNGVRPILGERMPFWFVAPWREWASVNPVEGDCPDVKPRLRLDYAKKE</sequence>
<evidence type="ECO:0000256" key="2">
    <source>
        <dbReference type="ARBA" id="ARBA00008806"/>
    </source>
</evidence>
<dbReference type="PANTHER" id="PTHR37937">
    <property type="entry name" value="CONJUGATIVE TRANSFER: DNA TRANSPORT"/>
    <property type="match status" value="1"/>
</dbReference>
<dbReference type="EMBL" id="JYFE01000035">
    <property type="protein sequence ID" value="KIT16375.1"/>
    <property type="molecule type" value="Genomic_DNA"/>
</dbReference>
<evidence type="ECO:0000256" key="7">
    <source>
        <dbReference type="SAM" id="Phobius"/>
    </source>
</evidence>
<dbReference type="PANTHER" id="PTHR37937:SF1">
    <property type="entry name" value="CONJUGATIVE TRANSFER: DNA TRANSPORT"/>
    <property type="match status" value="1"/>
</dbReference>
<evidence type="ECO:0000256" key="5">
    <source>
        <dbReference type="ARBA" id="ARBA00022989"/>
    </source>
</evidence>
<protein>
    <submittedName>
        <fullName evidence="8">TraG_1 protein</fullName>
    </submittedName>
</protein>
<dbReference type="CDD" id="cd01127">
    <property type="entry name" value="TrwB_TraG_TraD_VirD4"/>
    <property type="match status" value="1"/>
</dbReference>
<comment type="similarity">
    <text evidence="2">Belongs to the VirD4/TraG family.</text>
</comment>
<accession>A0A0D1EKW4</accession>
<keyword evidence="6 7" id="KW-0472">Membrane</keyword>
<dbReference type="InterPro" id="IPR027417">
    <property type="entry name" value="P-loop_NTPase"/>
</dbReference>
<evidence type="ECO:0000256" key="3">
    <source>
        <dbReference type="ARBA" id="ARBA00022475"/>
    </source>
</evidence>
<dbReference type="PATRIC" id="fig|935700.4.peg.1927"/>
<dbReference type="AlphaFoldDB" id="A0A0D1EKW4"/>
<comment type="subcellular location">
    <subcellularLocation>
        <location evidence="1">Cell membrane</location>
        <topology evidence="1">Multi-pass membrane protein</topology>
    </subcellularLocation>
</comment>
<evidence type="ECO:0000313" key="9">
    <source>
        <dbReference type="Proteomes" id="UP000032232"/>
    </source>
</evidence>
<keyword evidence="3" id="KW-1003">Cell membrane</keyword>
<feature type="transmembrane region" description="Helical" evidence="7">
    <location>
        <begin position="44"/>
        <end position="63"/>
    </location>
</feature>
<evidence type="ECO:0000256" key="4">
    <source>
        <dbReference type="ARBA" id="ARBA00022692"/>
    </source>
</evidence>
<evidence type="ECO:0000313" key="8">
    <source>
        <dbReference type="EMBL" id="KIT16375.1"/>
    </source>
</evidence>
<dbReference type="Gene3D" id="3.40.50.300">
    <property type="entry name" value="P-loop containing nucleotide triphosphate hydrolases"/>
    <property type="match status" value="1"/>
</dbReference>
<dbReference type="SUPFAM" id="SSF52540">
    <property type="entry name" value="P-loop containing nucleoside triphosphate hydrolases"/>
    <property type="match status" value="1"/>
</dbReference>
<feature type="transmembrane region" description="Helical" evidence="7">
    <location>
        <begin position="12"/>
        <end position="32"/>
    </location>
</feature>
<dbReference type="GO" id="GO:0005886">
    <property type="term" value="C:plasma membrane"/>
    <property type="evidence" value="ECO:0007669"/>
    <property type="project" value="UniProtKB-SubCell"/>
</dbReference>
<reference evidence="8 9" key="1">
    <citation type="submission" date="2015-02" db="EMBL/GenBank/DDBJ databases">
        <title>Genome Sequence of Jannaschia aquimarina DSM28248, a member of the Roseobacter clade.</title>
        <authorList>
            <person name="Voget S."/>
            <person name="Daniel R."/>
        </authorList>
    </citation>
    <scope>NUCLEOTIDE SEQUENCE [LARGE SCALE GENOMIC DNA]</scope>
    <source>
        <strain evidence="8 9">GSW-M26</strain>
    </source>
</reference>
<keyword evidence="5 7" id="KW-1133">Transmembrane helix</keyword>
<dbReference type="RefSeq" id="WP_043918689.1">
    <property type="nucleotide sequence ID" value="NZ_FZPF01000005.1"/>
</dbReference>
<dbReference type="Pfam" id="PF02534">
    <property type="entry name" value="T4SS-DNA_transf"/>
    <property type="match status" value="1"/>
</dbReference>
<dbReference type="InterPro" id="IPR051539">
    <property type="entry name" value="T4SS-coupling_protein"/>
</dbReference>
<dbReference type="OrthoDB" id="9759295at2"/>
<gene>
    <name evidence="8" type="primary">traG_1</name>
    <name evidence="8" type="ORF">jaqu_18590</name>
</gene>
<dbReference type="STRING" id="935700.jaqu_18590"/>
<dbReference type="InterPro" id="IPR003688">
    <property type="entry name" value="TraG/VirD4"/>
</dbReference>
<name>A0A0D1EKW4_9RHOB</name>
<proteinExistence type="inferred from homology"/>
<keyword evidence="4 7" id="KW-0812">Transmembrane</keyword>
<organism evidence="8 9">
    <name type="scientific">Jannaschia aquimarina</name>
    <dbReference type="NCBI Taxonomy" id="935700"/>
    <lineage>
        <taxon>Bacteria</taxon>
        <taxon>Pseudomonadati</taxon>
        <taxon>Pseudomonadota</taxon>
        <taxon>Alphaproteobacteria</taxon>
        <taxon>Rhodobacterales</taxon>
        <taxon>Roseobacteraceae</taxon>
        <taxon>Jannaschia</taxon>
    </lineage>
</organism>
<evidence type="ECO:0000256" key="6">
    <source>
        <dbReference type="ARBA" id="ARBA00023136"/>
    </source>
</evidence>
<comment type="caution">
    <text evidence="8">The sequence shown here is derived from an EMBL/GenBank/DDBJ whole genome shotgun (WGS) entry which is preliminary data.</text>
</comment>
<keyword evidence="9" id="KW-1185">Reference proteome</keyword>
<evidence type="ECO:0000256" key="1">
    <source>
        <dbReference type="ARBA" id="ARBA00004651"/>
    </source>
</evidence>